<keyword evidence="9" id="KW-0206">Cytoskeleton</keyword>
<dbReference type="PANTHER" id="PTHR15874:SF1">
    <property type="entry name" value="NUCLEOLAR AND SPINDLE-ASSOCIATED PROTEIN 1"/>
    <property type="match status" value="1"/>
</dbReference>
<evidence type="ECO:0000256" key="6">
    <source>
        <dbReference type="ARBA" id="ARBA00022701"/>
    </source>
</evidence>
<dbReference type="GeneID" id="103125659"/>
<gene>
    <name evidence="14" type="primary">NUSAP1</name>
</gene>
<evidence type="ECO:0000256" key="9">
    <source>
        <dbReference type="ARBA" id="ARBA00023212"/>
    </source>
</evidence>
<comment type="subcellular location">
    <subcellularLocation>
        <location evidence="2">Cytoplasm</location>
        <location evidence="2">Cytoskeleton</location>
        <location evidence="2">Spindle</location>
    </subcellularLocation>
    <subcellularLocation>
        <location evidence="1">Nucleus</location>
    </subcellularLocation>
</comment>
<keyword evidence="5" id="KW-0132">Cell division</keyword>
<keyword evidence="6" id="KW-0493">Microtubule</keyword>
<evidence type="ECO:0000256" key="5">
    <source>
        <dbReference type="ARBA" id="ARBA00022618"/>
    </source>
</evidence>
<organism evidence="13 14">
    <name type="scientific">Erinaceus europaeus</name>
    <name type="common">Western European hedgehog</name>
    <dbReference type="NCBI Taxonomy" id="9365"/>
    <lineage>
        <taxon>Eukaryota</taxon>
        <taxon>Metazoa</taxon>
        <taxon>Chordata</taxon>
        <taxon>Craniata</taxon>
        <taxon>Vertebrata</taxon>
        <taxon>Euteleostomi</taxon>
        <taxon>Mammalia</taxon>
        <taxon>Eutheria</taxon>
        <taxon>Laurasiatheria</taxon>
        <taxon>Eulipotyphla</taxon>
        <taxon>Erinaceidae</taxon>
        <taxon>Erinaceinae</taxon>
        <taxon>Erinaceus</taxon>
    </lineage>
</organism>
<dbReference type="InterPro" id="IPR026756">
    <property type="entry name" value="NuSAP"/>
</dbReference>
<dbReference type="Pfam" id="PF16006">
    <property type="entry name" value="NUSAP"/>
    <property type="match status" value="1"/>
</dbReference>
<comment type="similarity">
    <text evidence="3">Belongs to the NUSAP family.</text>
</comment>
<dbReference type="RefSeq" id="XP_060031048.1">
    <property type="nucleotide sequence ID" value="XM_060175065.1"/>
</dbReference>
<feature type="compositionally biased region" description="Basic and acidic residues" evidence="12">
    <location>
        <begin position="416"/>
        <end position="431"/>
    </location>
</feature>
<feature type="region of interest" description="Disordered" evidence="12">
    <location>
        <begin position="248"/>
        <end position="273"/>
    </location>
</feature>
<name>A0ABM3W395_ERIEU</name>
<evidence type="ECO:0000256" key="11">
    <source>
        <dbReference type="ARBA" id="ARBA00023306"/>
    </source>
</evidence>
<sequence length="448" mass="50407">MVAAQPSAMATPSPEALDAFKYSDLQNLAKRLGLRANLRADKLLKSLKAHLEHKASKENESEDEKSSCDKAEMQIISQEEAKRDSVGYVTKKRRQRTLHENTESQDNSEIKINDLNESQSQDTQELSTAAKVPSPSDESQENENAVFSVKNGISGMPGNKNSKMPSERKNPLYIDKFSKHGKSKRTASTTPNFKKLHEAHFKEMESLDQYIERKKKRFEDYNSSNEVKKQPVAKGVVATPVSLRSRSIIGTPDSRLGSQGQHRATAGQSTSCMKGPVRCSVLSAAKMNVRFSAATKDNEHKRSLTKTPSRMSPHVTTSWSTPKSQTMLRTPKLQNTRGESTTVYAPFKFTAATLQTPTSHRKPVFDLQASLSQPLSYEPHKGKLKPWGISKENNSLNEHVNRVNFLKKTYKQHCLQSREEQRKKQEQERKEKKAKILGTRRGLTIAKN</sequence>
<accession>A0ABM3W395</accession>
<protein>
    <submittedName>
        <fullName evidence="14">Nucleolar and spindle-associated protein 1 isoform X1</fullName>
    </submittedName>
</protein>
<feature type="compositionally biased region" description="Polar residues" evidence="12">
    <location>
        <begin position="115"/>
        <end position="127"/>
    </location>
</feature>
<evidence type="ECO:0000256" key="12">
    <source>
        <dbReference type="SAM" id="MobiDB-lite"/>
    </source>
</evidence>
<evidence type="ECO:0000256" key="2">
    <source>
        <dbReference type="ARBA" id="ARBA00004186"/>
    </source>
</evidence>
<evidence type="ECO:0000256" key="7">
    <source>
        <dbReference type="ARBA" id="ARBA00022776"/>
    </source>
</evidence>
<feature type="region of interest" description="Disordered" evidence="12">
    <location>
        <begin position="295"/>
        <end position="327"/>
    </location>
</feature>
<evidence type="ECO:0000256" key="3">
    <source>
        <dbReference type="ARBA" id="ARBA00009702"/>
    </source>
</evidence>
<reference evidence="14" key="1">
    <citation type="submission" date="2025-08" db="UniProtKB">
        <authorList>
            <consortium name="RefSeq"/>
        </authorList>
    </citation>
    <scope>IDENTIFICATION</scope>
</reference>
<proteinExistence type="inferred from homology"/>
<feature type="region of interest" description="Disordered" evidence="12">
    <location>
        <begin position="51"/>
        <end position="168"/>
    </location>
</feature>
<evidence type="ECO:0000256" key="10">
    <source>
        <dbReference type="ARBA" id="ARBA00023242"/>
    </source>
</evidence>
<keyword evidence="13" id="KW-1185">Reference proteome</keyword>
<evidence type="ECO:0000256" key="8">
    <source>
        <dbReference type="ARBA" id="ARBA00023125"/>
    </source>
</evidence>
<feature type="compositionally biased region" description="Polar residues" evidence="12">
    <location>
        <begin position="305"/>
        <end position="327"/>
    </location>
</feature>
<evidence type="ECO:0000313" key="14">
    <source>
        <dbReference type="RefSeq" id="XP_060031048.1"/>
    </source>
</evidence>
<keyword evidence="10" id="KW-0539">Nucleus</keyword>
<keyword evidence="7" id="KW-0498">Mitosis</keyword>
<dbReference type="PANTHER" id="PTHR15874">
    <property type="entry name" value="NUCLEOLAR AND SPINDLE-ASSOCIATED PROTEIN 1"/>
    <property type="match status" value="1"/>
</dbReference>
<evidence type="ECO:0000256" key="4">
    <source>
        <dbReference type="ARBA" id="ARBA00022490"/>
    </source>
</evidence>
<feature type="compositionally biased region" description="Polar residues" evidence="12">
    <location>
        <begin position="256"/>
        <end position="272"/>
    </location>
</feature>
<evidence type="ECO:0000256" key="1">
    <source>
        <dbReference type="ARBA" id="ARBA00004123"/>
    </source>
</evidence>
<feature type="region of interest" description="Disordered" evidence="12">
    <location>
        <begin position="414"/>
        <end position="448"/>
    </location>
</feature>
<feature type="compositionally biased region" description="Basic and acidic residues" evidence="12">
    <location>
        <begin position="97"/>
        <end position="114"/>
    </location>
</feature>
<dbReference type="Proteomes" id="UP001652624">
    <property type="component" value="Chromosome 16"/>
</dbReference>
<evidence type="ECO:0000313" key="13">
    <source>
        <dbReference type="Proteomes" id="UP001652624"/>
    </source>
</evidence>
<keyword evidence="8" id="KW-0238">DNA-binding</keyword>
<keyword evidence="4" id="KW-0963">Cytoplasm</keyword>
<keyword evidence="11" id="KW-0131">Cell cycle</keyword>
<feature type="compositionally biased region" description="Basic and acidic residues" evidence="12">
    <location>
        <begin position="51"/>
        <end position="72"/>
    </location>
</feature>